<organism evidence="2">
    <name type="scientific">marine sediment metagenome</name>
    <dbReference type="NCBI Taxonomy" id="412755"/>
    <lineage>
        <taxon>unclassified sequences</taxon>
        <taxon>metagenomes</taxon>
        <taxon>ecological metagenomes</taxon>
    </lineage>
</organism>
<sequence length="62" mass="7111">MAERLFTIYYEKKLPQAISKDSQMGTPQSPAQSEWLNARRQGSSGELVGRTGDDTWYEPNWC</sequence>
<protein>
    <submittedName>
        <fullName evidence="2">Uncharacterized protein</fullName>
    </submittedName>
</protein>
<feature type="non-terminal residue" evidence="2">
    <location>
        <position position="1"/>
    </location>
</feature>
<name>A0A0F9G474_9ZZZZ</name>
<feature type="compositionally biased region" description="Polar residues" evidence="1">
    <location>
        <begin position="19"/>
        <end position="44"/>
    </location>
</feature>
<accession>A0A0F9G474</accession>
<gene>
    <name evidence="2" type="ORF">LCGC14_2165910</name>
</gene>
<reference evidence="2" key="1">
    <citation type="journal article" date="2015" name="Nature">
        <title>Complex archaea that bridge the gap between prokaryotes and eukaryotes.</title>
        <authorList>
            <person name="Spang A."/>
            <person name="Saw J.H."/>
            <person name="Jorgensen S.L."/>
            <person name="Zaremba-Niedzwiedzka K."/>
            <person name="Martijn J."/>
            <person name="Lind A.E."/>
            <person name="van Eijk R."/>
            <person name="Schleper C."/>
            <person name="Guy L."/>
            <person name="Ettema T.J."/>
        </authorList>
    </citation>
    <scope>NUCLEOTIDE SEQUENCE</scope>
</reference>
<evidence type="ECO:0000313" key="2">
    <source>
        <dbReference type="EMBL" id="KKL64350.1"/>
    </source>
</evidence>
<proteinExistence type="predicted"/>
<dbReference type="AlphaFoldDB" id="A0A0F9G474"/>
<comment type="caution">
    <text evidence="2">The sequence shown here is derived from an EMBL/GenBank/DDBJ whole genome shotgun (WGS) entry which is preliminary data.</text>
</comment>
<dbReference type="EMBL" id="LAZR01027872">
    <property type="protein sequence ID" value="KKL64350.1"/>
    <property type="molecule type" value="Genomic_DNA"/>
</dbReference>
<feature type="region of interest" description="Disordered" evidence="1">
    <location>
        <begin position="19"/>
        <end position="52"/>
    </location>
</feature>
<evidence type="ECO:0000256" key="1">
    <source>
        <dbReference type="SAM" id="MobiDB-lite"/>
    </source>
</evidence>